<name>A0A644VDP0_9ZZZZ</name>
<dbReference type="EMBL" id="VSSQ01000280">
    <property type="protein sequence ID" value="MPL89479.1"/>
    <property type="molecule type" value="Genomic_DNA"/>
</dbReference>
<dbReference type="PANTHER" id="PTHR30329:SF21">
    <property type="entry name" value="LIPOPROTEIN YIAD-RELATED"/>
    <property type="match status" value="1"/>
</dbReference>
<dbReference type="Pfam" id="PF00691">
    <property type="entry name" value="OmpA"/>
    <property type="match status" value="1"/>
</dbReference>
<accession>A0A644VDP0</accession>
<comment type="caution">
    <text evidence="2">The sequence shown here is derived from an EMBL/GenBank/DDBJ whole genome shotgun (WGS) entry which is preliminary data.</text>
</comment>
<dbReference type="InterPro" id="IPR050330">
    <property type="entry name" value="Bact_OuterMem_StrucFunc"/>
</dbReference>
<dbReference type="AlphaFoldDB" id="A0A644VDP0"/>
<dbReference type="Gene3D" id="3.30.1330.60">
    <property type="entry name" value="OmpA-like domain"/>
    <property type="match status" value="1"/>
</dbReference>
<dbReference type="InterPro" id="IPR011250">
    <property type="entry name" value="OMP/PagP_B-barrel"/>
</dbReference>
<organism evidence="2">
    <name type="scientific">bioreactor metagenome</name>
    <dbReference type="NCBI Taxonomy" id="1076179"/>
    <lineage>
        <taxon>unclassified sequences</taxon>
        <taxon>metagenomes</taxon>
        <taxon>ecological metagenomes</taxon>
    </lineage>
</organism>
<evidence type="ECO:0000259" key="1">
    <source>
        <dbReference type="PROSITE" id="PS51123"/>
    </source>
</evidence>
<dbReference type="Gene3D" id="2.40.160.20">
    <property type="match status" value="1"/>
</dbReference>
<evidence type="ECO:0000313" key="2">
    <source>
        <dbReference type="EMBL" id="MPL89479.1"/>
    </source>
</evidence>
<dbReference type="PROSITE" id="PS51123">
    <property type="entry name" value="OMPA_2"/>
    <property type="match status" value="1"/>
</dbReference>
<dbReference type="InterPro" id="IPR006665">
    <property type="entry name" value="OmpA-like"/>
</dbReference>
<dbReference type="InterPro" id="IPR036737">
    <property type="entry name" value="OmpA-like_sf"/>
</dbReference>
<dbReference type="SUPFAM" id="SSF56925">
    <property type="entry name" value="OMPA-like"/>
    <property type="match status" value="1"/>
</dbReference>
<dbReference type="SUPFAM" id="SSF103088">
    <property type="entry name" value="OmpA-like"/>
    <property type="match status" value="1"/>
</dbReference>
<dbReference type="PANTHER" id="PTHR30329">
    <property type="entry name" value="STATOR ELEMENT OF FLAGELLAR MOTOR COMPLEX"/>
    <property type="match status" value="1"/>
</dbReference>
<sequence length="392" mass="43622">MKKTFFTLVLLVFAVSAFAQQESKRGPFITNGFWDNWFVSAGGGLNLYFGEYDNKMELQERLTPALDLSLGKWITPSMGLRLQYAGLRAKGKVFLFPGDNAFVPAGALTNGYAIEKFNVMNLHGDLLWNLSNSIGGYRADRTWDFVPFAGFGWARASNIDSWNSANKVSNELGITVGLINKFRVSDAVDLNFELRHLFVNDAFDGIVRGSRWEGMSTASIGITYKFAKRGFERYVKVEPADYTPYNNRIAALERQLADKDANAKRIADELAAEKARKAVVVQPEPEYIISPLAVFFQINKADLTDKDIINLGYAADMIKKSGKKFKVQGSADKATGNARINQILSEKRANRVYDVLVNKFGVNPGQLEVIAKGDKDEPFGKPALNRVVIVEN</sequence>
<protein>
    <submittedName>
        <fullName evidence="2">Outer membrane protein 41</fullName>
    </submittedName>
</protein>
<feature type="domain" description="OmpA-like" evidence="1">
    <location>
        <begin position="283"/>
        <end position="392"/>
    </location>
</feature>
<gene>
    <name evidence="2" type="ORF">SDC9_35515</name>
</gene>
<reference evidence="2" key="1">
    <citation type="submission" date="2019-08" db="EMBL/GenBank/DDBJ databases">
        <authorList>
            <person name="Kucharzyk K."/>
            <person name="Murdoch R.W."/>
            <person name="Higgins S."/>
            <person name="Loffler F."/>
        </authorList>
    </citation>
    <scope>NUCLEOTIDE SEQUENCE</scope>
</reference>
<proteinExistence type="predicted"/>